<evidence type="ECO:0000313" key="5">
    <source>
        <dbReference type="EMBL" id="AYV23197.1"/>
    </source>
</evidence>
<dbReference type="InterPro" id="IPR039672">
    <property type="entry name" value="MFS_2"/>
</dbReference>
<feature type="transmembrane region" description="Helical" evidence="4">
    <location>
        <begin position="21"/>
        <end position="39"/>
    </location>
</feature>
<feature type="transmembrane region" description="Helical" evidence="4">
    <location>
        <begin position="271"/>
        <end position="289"/>
    </location>
</feature>
<dbReference type="GO" id="GO:0006814">
    <property type="term" value="P:sodium ion transport"/>
    <property type="evidence" value="ECO:0007669"/>
    <property type="project" value="InterPro"/>
</dbReference>
<organism evidence="5 6">
    <name type="scientific">Vibrio mediterranei</name>
    <dbReference type="NCBI Taxonomy" id="689"/>
    <lineage>
        <taxon>Bacteria</taxon>
        <taxon>Pseudomonadati</taxon>
        <taxon>Pseudomonadota</taxon>
        <taxon>Gammaproteobacteria</taxon>
        <taxon>Vibrionales</taxon>
        <taxon>Vibrionaceae</taxon>
        <taxon>Vibrio</taxon>
    </lineage>
</organism>
<dbReference type="PANTHER" id="PTHR11328">
    <property type="entry name" value="MAJOR FACILITATOR SUPERFAMILY DOMAIN-CONTAINING PROTEIN"/>
    <property type="match status" value="1"/>
</dbReference>
<dbReference type="SUPFAM" id="SSF103473">
    <property type="entry name" value="MFS general substrate transporter"/>
    <property type="match status" value="1"/>
</dbReference>
<feature type="transmembrane region" description="Helical" evidence="4">
    <location>
        <begin position="329"/>
        <end position="356"/>
    </location>
</feature>
<dbReference type="GO" id="GO:0015293">
    <property type="term" value="F:symporter activity"/>
    <property type="evidence" value="ECO:0007669"/>
    <property type="project" value="UniProtKB-KW"/>
</dbReference>
<accession>A0A3G4VEH9</accession>
<proteinExistence type="inferred from homology"/>
<reference evidence="5 6" key="1">
    <citation type="submission" date="2018-11" db="EMBL/GenBank/DDBJ databases">
        <title>Complete Genome Sequence of Vbrio mediterranei 117-T6: a Potential Pathogen Bacteria Isolated from the Conchocelis of Pyropia.</title>
        <authorList>
            <person name="Liu Q."/>
        </authorList>
    </citation>
    <scope>NUCLEOTIDE SEQUENCE [LARGE SCALE GENOMIC DNA]</scope>
    <source>
        <strain evidence="5 6">117-T6</strain>
    </source>
</reference>
<dbReference type="AlphaFoldDB" id="A0A3G4VEH9"/>
<feature type="transmembrane region" description="Helical" evidence="4">
    <location>
        <begin position="184"/>
        <end position="204"/>
    </location>
</feature>
<comment type="similarity">
    <text evidence="1">Belongs to the sodium:galactoside symporter (TC 2.A.2) family.</text>
</comment>
<feature type="transmembrane region" description="Helical" evidence="4">
    <location>
        <begin position="236"/>
        <end position="259"/>
    </location>
</feature>
<keyword evidence="4" id="KW-0812">Transmembrane</keyword>
<evidence type="ECO:0000256" key="4">
    <source>
        <dbReference type="SAM" id="Phobius"/>
    </source>
</evidence>
<evidence type="ECO:0000256" key="3">
    <source>
        <dbReference type="ARBA" id="ARBA00022847"/>
    </source>
</evidence>
<name>A0A3G4VEH9_9VIBR</name>
<dbReference type="InterPro" id="IPR001927">
    <property type="entry name" value="Na/Gal_symport"/>
</dbReference>
<feature type="transmembrane region" description="Helical" evidence="4">
    <location>
        <begin position="377"/>
        <end position="400"/>
    </location>
</feature>
<protein>
    <submittedName>
        <fullName evidence="5">Melibiose:sodium transporter MelB</fullName>
    </submittedName>
</protein>
<dbReference type="Proteomes" id="UP000279760">
    <property type="component" value="Chromosome 2"/>
</dbReference>
<keyword evidence="3" id="KW-0769">Symport</keyword>
<dbReference type="GO" id="GO:0008643">
    <property type="term" value="P:carbohydrate transport"/>
    <property type="evidence" value="ECO:0007669"/>
    <property type="project" value="InterPro"/>
</dbReference>
<dbReference type="RefSeq" id="WP_124941290.1">
    <property type="nucleotide sequence ID" value="NZ_CP033578.1"/>
</dbReference>
<feature type="transmembrane region" description="Helical" evidence="4">
    <location>
        <begin position="301"/>
        <end position="323"/>
    </location>
</feature>
<evidence type="ECO:0000256" key="2">
    <source>
        <dbReference type="ARBA" id="ARBA00022448"/>
    </source>
</evidence>
<dbReference type="GO" id="GO:0005886">
    <property type="term" value="C:plasma membrane"/>
    <property type="evidence" value="ECO:0007669"/>
    <property type="project" value="TreeGrafter"/>
</dbReference>
<dbReference type="NCBIfam" id="TIGR00792">
    <property type="entry name" value="gph"/>
    <property type="match status" value="1"/>
</dbReference>
<dbReference type="Gene3D" id="1.20.1250.20">
    <property type="entry name" value="MFS general substrate transporter like domains"/>
    <property type="match status" value="2"/>
</dbReference>
<feature type="transmembrane region" description="Helical" evidence="4">
    <location>
        <begin position="156"/>
        <end position="178"/>
    </location>
</feature>
<keyword evidence="4" id="KW-0472">Membrane</keyword>
<dbReference type="PANTHER" id="PTHR11328:SF36">
    <property type="entry name" value="MELIBIOSE PERMEASE"/>
    <property type="match status" value="1"/>
</dbReference>
<sequence length="454" mass="49317">MNNVITGKVSNQTKWSFGLGGFGKDFGLVLVNIFIMIYYTDVAGLSPIFLAGMFLLARVWDTINDPILGYIVAKTNTRWGKYKPWILVGNVLNAVFLVGIFAAHLFEGNAQLWWVVFTYVGWGMTYTMLDAPFWSLVPKITLNKDEREGLMPYPRVFATAASYTVQGVAVYAVMFFGAGDDGRGYMLFAVCAGVLAIISALITCKWVEESFEEDEAASKNFNLKQAFSLILKNKQFLWLLAIALCYNVGTALMGGYTLYFYTYVLGDATKLAVASACGGIAGVGTLLFFKPIVKAVGRQALFSASLVFPVLAAVSLWFAGNYAPESNLLIGLSGVFGGVSGAVYWLIILIMVADTVDYGDKTIGSRAESVSYSAHTLISKCSGALTGSLIGLGLAAINFVPNEVQTTEALTGLQFLYLSPAVLCALGFFIYSKFYKLNGENLDKLQSDLRAKYA</sequence>
<feature type="transmembrane region" description="Helical" evidence="4">
    <location>
        <begin position="412"/>
        <end position="431"/>
    </location>
</feature>
<evidence type="ECO:0000313" key="6">
    <source>
        <dbReference type="Proteomes" id="UP000279760"/>
    </source>
</evidence>
<dbReference type="NCBIfam" id="NF007749">
    <property type="entry name" value="PRK10429.1"/>
    <property type="match status" value="1"/>
</dbReference>
<feature type="transmembrane region" description="Helical" evidence="4">
    <location>
        <begin position="112"/>
        <end position="136"/>
    </location>
</feature>
<dbReference type="Pfam" id="PF13347">
    <property type="entry name" value="MFS_2"/>
    <property type="match status" value="1"/>
</dbReference>
<gene>
    <name evidence="5" type="primary">melB</name>
    <name evidence="5" type="ORF">ECB94_17980</name>
</gene>
<feature type="transmembrane region" description="Helical" evidence="4">
    <location>
        <begin position="84"/>
        <end position="106"/>
    </location>
</feature>
<dbReference type="EMBL" id="CP033578">
    <property type="protein sequence ID" value="AYV23197.1"/>
    <property type="molecule type" value="Genomic_DNA"/>
</dbReference>
<keyword evidence="2" id="KW-0813">Transport</keyword>
<dbReference type="CDD" id="cd17332">
    <property type="entry name" value="MFS_MelB_like"/>
    <property type="match status" value="1"/>
</dbReference>
<dbReference type="InterPro" id="IPR036259">
    <property type="entry name" value="MFS_trans_sf"/>
</dbReference>
<keyword evidence="4" id="KW-1133">Transmembrane helix</keyword>
<evidence type="ECO:0000256" key="1">
    <source>
        <dbReference type="ARBA" id="ARBA00009617"/>
    </source>
</evidence>